<feature type="transmembrane region" description="Helical" evidence="1">
    <location>
        <begin position="170"/>
        <end position="194"/>
    </location>
</feature>
<evidence type="ECO:0000313" key="3">
    <source>
        <dbReference type="Proteomes" id="UP000501058"/>
    </source>
</evidence>
<dbReference type="Pfam" id="PF14808">
    <property type="entry name" value="TMEM164"/>
    <property type="match status" value="1"/>
</dbReference>
<organism evidence="2 3">
    <name type="scientific">Propioniciclava coleopterorum</name>
    <dbReference type="NCBI Taxonomy" id="2714937"/>
    <lineage>
        <taxon>Bacteria</taxon>
        <taxon>Bacillati</taxon>
        <taxon>Actinomycetota</taxon>
        <taxon>Actinomycetes</taxon>
        <taxon>Propionibacteriales</taxon>
        <taxon>Propionibacteriaceae</taxon>
        <taxon>Propioniciclava</taxon>
    </lineage>
</organism>
<dbReference type="InterPro" id="IPR011737">
    <property type="entry name" value="CHP02206_TP0381"/>
</dbReference>
<gene>
    <name evidence="2" type="ORF">G7070_13490</name>
</gene>
<dbReference type="RefSeq" id="WP_166234162.1">
    <property type="nucleotide sequence ID" value="NZ_CP049865.1"/>
</dbReference>
<dbReference type="NCBIfam" id="TIGR02206">
    <property type="entry name" value="intg_mem_TP0381"/>
    <property type="match status" value="1"/>
</dbReference>
<feature type="transmembrane region" description="Helical" evidence="1">
    <location>
        <begin position="214"/>
        <end position="233"/>
    </location>
</feature>
<proteinExistence type="predicted"/>
<name>A0A6G7Y8Y1_9ACTN</name>
<dbReference type="KEGG" id="prv:G7070_13490"/>
<reference evidence="2 3" key="1">
    <citation type="submission" date="2020-03" db="EMBL/GenBank/DDBJ databases">
        <title>Propioniciclava sp. nov., isolated from Hydrophilus acuminatus.</title>
        <authorList>
            <person name="Hyun D.-W."/>
            <person name="Bae J.-W."/>
        </authorList>
    </citation>
    <scope>NUCLEOTIDE SEQUENCE [LARGE SCALE GENOMIC DNA]</scope>
    <source>
        <strain evidence="2 3">HDW11</strain>
    </source>
</reference>
<keyword evidence="1" id="KW-1133">Transmembrane helix</keyword>
<protein>
    <submittedName>
        <fullName evidence="2">TIGR02206 family membrane protein</fullName>
    </submittedName>
</protein>
<dbReference type="AlphaFoldDB" id="A0A6G7Y8Y1"/>
<keyword evidence="1" id="KW-0472">Membrane</keyword>
<dbReference type="EMBL" id="CP049865">
    <property type="protein sequence ID" value="QIK73091.1"/>
    <property type="molecule type" value="Genomic_DNA"/>
</dbReference>
<keyword evidence="3" id="KW-1185">Reference proteome</keyword>
<evidence type="ECO:0000313" key="2">
    <source>
        <dbReference type="EMBL" id="QIK73091.1"/>
    </source>
</evidence>
<evidence type="ECO:0000256" key="1">
    <source>
        <dbReference type="SAM" id="Phobius"/>
    </source>
</evidence>
<sequence length="242" mass="25727">MDLAGAFAVRSEGDGFELFGGQHLAALAVTSASLAALIAGGRRLGPVGRRRARRVLAAALAGQELGYHAWRRAGGTWNVQEMLPLHLCSVLVWGGSANLLRPTGLGDDVTWYWGVAGVPQALLTPDVGEYGFPHYRFFQFFVSHGLVLAVPLWQVFVEGRRPTAAGARRAYAALLGHAAVVGAINHCLGSNYLYVNRKPATASILDRLPAWPGYIPILAGVAAGAFALAYAPFARRRPGTKG</sequence>
<feature type="transmembrane region" description="Helical" evidence="1">
    <location>
        <begin position="24"/>
        <end position="44"/>
    </location>
</feature>
<keyword evidence="1" id="KW-0812">Transmembrane</keyword>
<accession>A0A6G7Y8Y1</accession>
<dbReference type="Proteomes" id="UP000501058">
    <property type="component" value="Chromosome"/>
</dbReference>